<evidence type="ECO:0000256" key="1">
    <source>
        <dbReference type="SAM" id="MobiDB-lite"/>
    </source>
</evidence>
<evidence type="ECO:0000313" key="2">
    <source>
        <dbReference type="EMBL" id="KAK8515946.1"/>
    </source>
</evidence>
<keyword evidence="3" id="KW-1185">Reference proteome</keyword>
<evidence type="ECO:0000313" key="3">
    <source>
        <dbReference type="Proteomes" id="UP001472677"/>
    </source>
</evidence>
<gene>
    <name evidence="2" type="ORF">V6N12_066785</name>
</gene>
<accession>A0ABR2C952</accession>
<reference evidence="2 3" key="1">
    <citation type="journal article" date="2024" name="G3 (Bethesda)">
        <title>Genome assembly of Hibiscus sabdariffa L. provides insights into metabolisms of medicinal natural products.</title>
        <authorList>
            <person name="Kim T."/>
        </authorList>
    </citation>
    <scope>NUCLEOTIDE SEQUENCE [LARGE SCALE GENOMIC DNA]</scope>
    <source>
        <strain evidence="2">TK-2024</strain>
        <tissue evidence="2">Old leaves</tissue>
    </source>
</reference>
<sequence>MRTLADQRIAKKGKSGKGEGDEGLANTRVKDMDDDCSEGMSVDGKTDVSLEVPGRQAGHRDKQPLSYAFVMANGSTPKGFRRDDSLLDLDAVEILD</sequence>
<dbReference type="EMBL" id="JBBPBM010000061">
    <property type="protein sequence ID" value="KAK8515946.1"/>
    <property type="molecule type" value="Genomic_DNA"/>
</dbReference>
<name>A0ABR2C952_9ROSI</name>
<protein>
    <submittedName>
        <fullName evidence="2">Uncharacterized protein</fullName>
    </submittedName>
</protein>
<comment type="caution">
    <text evidence="2">The sequence shown here is derived from an EMBL/GenBank/DDBJ whole genome shotgun (WGS) entry which is preliminary data.</text>
</comment>
<proteinExistence type="predicted"/>
<feature type="region of interest" description="Disordered" evidence="1">
    <location>
        <begin position="1"/>
        <end position="46"/>
    </location>
</feature>
<organism evidence="2 3">
    <name type="scientific">Hibiscus sabdariffa</name>
    <name type="common">roselle</name>
    <dbReference type="NCBI Taxonomy" id="183260"/>
    <lineage>
        <taxon>Eukaryota</taxon>
        <taxon>Viridiplantae</taxon>
        <taxon>Streptophyta</taxon>
        <taxon>Embryophyta</taxon>
        <taxon>Tracheophyta</taxon>
        <taxon>Spermatophyta</taxon>
        <taxon>Magnoliopsida</taxon>
        <taxon>eudicotyledons</taxon>
        <taxon>Gunneridae</taxon>
        <taxon>Pentapetalae</taxon>
        <taxon>rosids</taxon>
        <taxon>malvids</taxon>
        <taxon>Malvales</taxon>
        <taxon>Malvaceae</taxon>
        <taxon>Malvoideae</taxon>
        <taxon>Hibiscus</taxon>
    </lineage>
</organism>
<dbReference type="Proteomes" id="UP001472677">
    <property type="component" value="Unassembled WGS sequence"/>
</dbReference>